<dbReference type="GO" id="GO:0006526">
    <property type="term" value="P:L-arginine biosynthetic process"/>
    <property type="evidence" value="ECO:0007669"/>
    <property type="project" value="UniProtKB-UniPathway"/>
</dbReference>
<comment type="similarity">
    <text evidence="4 10">Belongs to the class-III pyridoxal-phosphate-dependent aminotransferase family.</text>
</comment>
<organism evidence="11">
    <name type="scientific">Absidia glauca</name>
    <name type="common">Pin mould</name>
    <dbReference type="NCBI Taxonomy" id="4829"/>
    <lineage>
        <taxon>Eukaryota</taxon>
        <taxon>Fungi</taxon>
        <taxon>Fungi incertae sedis</taxon>
        <taxon>Mucoromycota</taxon>
        <taxon>Mucoromycotina</taxon>
        <taxon>Mucoromycetes</taxon>
        <taxon>Mucorales</taxon>
        <taxon>Cunninghamellaceae</taxon>
        <taxon>Absidia</taxon>
    </lineage>
</organism>
<dbReference type="InterPro" id="IPR015421">
    <property type="entry name" value="PyrdxlP-dep_Trfase_major"/>
</dbReference>
<dbReference type="PANTHER" id="PTHR11986:SF79">
    <property type="entry name" value="ACETYLORNITHINE AMINOTRANSFERASE, MITOCHONDRIAL"/>
    <property type="match status" value="1"/>
</dbReference>
<evidence type="ECO:0000313" key="12">
    <source>
        <dbReference type="Proteomes" id="UP000078561"/>
    </source>
</evidence>
<comment type="pathway">
    <text evidence="3">Amino-acid biosynthesis; L-arginine biosynthesis; N(2)-acetyl-L-ornithine from L-glutamate: step 4/4.</text>
</comment>
<dbReference type="PANTHER" id="PTHR11986">
    <property type="entry name" value="AMINOTRANSFERASE CLASS III"/>
    <property type="match status" value="1"/>
</dbReference>
<dbReference type="Gene3D" id="3.90.1150.10">
    <property type="entry name" value="Aspartate Aminotransferase, domain 1"/>
    <property type="match status" value="1"/>
</dbReference>
<dbReference type="FunCoup" id="A0A168KLZ2">
    <property type="interactions" value="230"/>
</dbReference>
<evidence type="ECO:0000256" key="2">
    <source>
        <dbReference type="ARBA" id="ARBA00004173"/>
    </source>
</evidence>
<dbReference type="NCBIfam" id="NF002325">
    <property type="entry name" value="PRK01278.1"/>
    <property type="match status" value="1"/>
</dbReference>
<name>A0A168KLZ2_ABSGL</name>
<dbReference type="InterPro" id="IPR015424">
    <property type="entry name" value="PyrdxlP-dep_Trfase"/>
</dbReference>
<dbReference type="GO" id="GO:0005759">
    <property type="term" value="C:mitochondrial matrix"/>
    <property type="evidence" value="ECO:0007669"/>
    <property type="project" value="TreeGrafter"/>
</dbReference>
<evidence type="ECO:0000256" key="9">
    <source>
        <dbReference type="ARBA" id="ARBA00022898"/>
    </source>
</evidence>
<evidence type="ECO:0000313" key="11">
    <source>
        <dbReference type="EMBL" id="SAL94946.1"/>
    </source>
</evidence>
<dbReference type="InterPro" id="IPR004636">
    <property type="entry name" value="AcOrn/SuccOrn_fam"/>
</dbReference>
<sequence>MSHWRSSLQLTSKGRLLATSVSSNIKAVRWTSTLPAAVKEITHPDTAIPSATLDRVARINNYTVTTYSRPDLILDRGKGSFVYDTFGREYLDFTAGIAVVGLGHSDEGVAKVLADQAQKLVHTSNLYHNEHAGLLAEQLVETTHRHCHTRWASKIFLSNSGTEANEGALKFARKWGKQHGNSNKIKVVAFTNAFHGRSMGALSATYNPKYQAPFAPLVPGFVSVPYNNVEAAVQAIDGDTCGVILEPIQGEGGVHAASESFLAAVRQRCDQVGALLIYDEIQCGLGRTGKLWAHQHYSEACQPDILTMAKPLANGVPIGAIMTNQKVGDMIKLGEHGTTFGGNPLASAVARHVVERLSADTFLKAVQEKGEALKQDLVALQERYPETIKQVRGKGLLLGVEFTKDPAPMIKLARERGLLLVGAAGNTLRIVPPLVLTQDQARQGIARLAGAVEAFQG</sequence>
<evidence type="ECO:0000256" key="4">
    <source>
        <dbReference type="ARBA" id="ARBA00008954"/>
    </source>
</evidence>
<dbReference type="EC" id="2.6.1.11" evidence="5"/>
<dbReference type="CDD" id="cd00610">
    <property type="entry name" value="OAT_like"/>
    <property type="match status" value="1"/>
</dbReference>
<dbReference type="InterPro" id="IPR049704">
    <property type="entry name" value="Aminotrans_3_PPA_site"/>
</dbReference>
<dbReference type="PROSITE" id="PS00600">
    <property type="entry name" value="AA_TRANSFER_CLASS_3"/>
    <property type="match status" value="1"/>
</dbReference>
<evidence type="ECO:0000256" key="1">
    <source>
        <dbReference type="ARBA" id="ARBA00001933"/>
    </source>
</evidence>
<dbReference type="Gene3D" id="3.40.640.10">
    <property type="entry name" value="Type I PLP-dependent aspartate aminotransferase-like (Major domain)"/>
    <property type="match status" value="1"/>
</dbReference>
<evidence type="ECO:0000256" key="6">
    <source>
        <dbReference type="ARBA" id="ARBA00022576"/>
    </source>
</evidence>
<dbReference type="HAMAP" id="MF_01107">
    <property type="entry name" value="ArgD_aminotrans_3"/>
    <property type="match status" value="1"/>
</dbReference>
<dbReference type="InterPro" id="IPR015422">
    <property type="entry name" value="PyrdxlP-dep_Trfase_small"/>
</dbReference>
<dbReference type="OMA" id="VYSSMDR"/>
<evidence type="ECO:0000256" key="7">
    <source>
        <dbReference type="ARBA" id="ARBA00022605"/>
    </source>
</evidence>
<evidence type="ECO:0000256" key="3">
    <source>
        <dbReference type="ARBA" id="ARBA00005024"/>
    </source>
</evidence>
<dbReference type="InterPro" id="IPR005814">
    <property type="entry name" value="Aminotrans_3"/>
</dbReference>
<dbReference type="NCBIfam" id="TIGR00707">
    <property type="entry name" value="argD"/>
    <property type="match status" value="1"/>
</dbReference>
<dbReference type="InParanoid" id="A0A168KLZ2"/>
<keyword evidence="7" id="KW-0028">Amino-acid biosynthesis</keyword>
<keyword evidence="6" id="KW-0032">Aminotransferase</keyword>
<dbReference type="PIRSF" id="PIRSF000521">
    <property type="entry name" value="Transaminase_4ab_Lys_Orn"/>
    <property type="match status" value="1"/>
</dbReference>
<protein>
    <recommendedName>
        <fullName evidence="5">acetylornithine transaminase</fullName>
        <ecNumber evidence="5">2.6.1.11</ecNumber>
    </recommendedName>
</protein>
<dbReference type="OrthoDB" id="5419315at2759"/>
<dbReference type="EMBL" id="LT550056">
    <property type="protein sequence ID" value="SAL94946.1"/>
    <property type="molecule type" value="Genomic_DNA"/>
</dbReference>
<evidence type="ECO:0000256" key="8">
    <source>
        <dbReference type="ARBA" id="ARBA00022679"/>
    </source>
</evidence>
<dbReference type="FunFam" id="3.40.640.10:FF:000004">
    <property type="entry name" value="Acetylornithine aminotransferase"/>
    <property type="match status" value="1"/>
</dbReference>
<comment type="subcellular location">
    <subcellularLocation>
        <location evidence="2">Mitochondrion</location>
    </subcellularLocation>
</comment>
<gene>
    <name evidence="11" type="primary">ABSGL_00240.1 scaffold 367</name>
</gene>
<dbReference type="UniPathway" id="UPA00068">
    <property type="reaction ID" value="UER00109"/>
</dbReference>
<reference evidence="11" key="1">
    <citation type="submission" date="2016-04" db="EMBL/GenBank/DDBJ databases">
        <authorList>
            <person name="Evans L.H."/>
            <person name="Alamgir A."/>
            <person name="Owens N."/>
            <person name="Weber N.D."/>
            <person name="Virtaneva K."/>
            <person name="Barbian K."/>
            <person name="Babar A."/>
            <person name="Rosenke K."/>
        </authorList>
    </citation>
    <scope>NUCLEOTIDE SEQUENCE [LARGE SCALE GENOMIC DNA]</scope>
    <source>
        <strain evidence="11">CBS 101.48</strain>
    </source>
</reference>
<accession>A0A168KLZ2</accession>
<dbReference type="SUPFAM" id="SSF53383">
    <property type="entry name" value="PLP-dependent transferases"/>
    <property type="match status" value="1"/>
</dbReference>
<keyword evidence="9 10" id="KW-0663">Pyridoxal phosphate</keyword>
<dbReference type="GO" id="GO:0030170">
    <property type="term" value="F:pyridoxal phosphate binding"/>
    <property type="evidence" value="ECO:0007669"/>
    <property type="project" value="InterPro"/>
</dbReference>
<keyword evidence="8" id="KW-0808">Transferase</keyword>
<dbReference type="GO" id="GO:0042802">
    <property type="term" value="F:identical protein binding"/>
    <property type="evidence" value="ECO:0007669"/>
    <property type="project" value="TreeGrafter"/>
</dbReference>
<keyword evidence="12" id="KW-1185">Reference proteome</keyword>
<dbReference type="Pfam" id="PF00202">
    <property type="entry name" value="Aminotran_3"/>
    <property type="match status" value="1"/>
</dbReference>
<dbReference type="AlphaFoldDB" id="A0A168KLZ2"/>
<dbReference type="InterPro" id="IPR050103">
    <property type="entry name" value="Class-III_PLP-dep_AT"/>
</dbReference>
<proteinExistence type="inferred from homology"/>
<comment type="cofactor">
    <cofactor evidence="1">
        <name>pyridoxal 5'-phosphate</name>
        <dbReference type="ChEBI" id="CHEBI:597326"/>
    </cofactor>
</comment>
<evidence type="ECO:0000256" key="10">
    <source>
        <dbReference type="RuleBase" id="RU003560"/>
    </source>
</evidence>
<dbReference type="GO" id="GO:0003992">
    <property type="term" value="F:N2-acetyl-L-ornithine:2-oxoglutarate 5-aminotransferase activity"/>
    <property type="evidence" value="ECO:0007669"/>
    <property type="project" value="UniProtKB-EC"/>
</dbReference>
<dbReference type="Proteomes" id="UP000078561">
    <property type="component" value="Unassembled WGS sequence"/>
</dbReference>
<evidence type="ECO:0000256" key="5">
    <source>
        <dbReference type="ARBA" id="ARBA00012919"/>
    </source>
</evidence>
<dbReference type="STRING" id="4829.A0A168KLZ2"/>